<keyword evidence="3" id="KW-0418">Kinase</keyword>
<protein>
    <submittedName>
        <fullName evidence="3">Protein-tyrosine kinase</fullName>
        <ecNumber evidence="3">2.7.10.2</ecNumber>
    </submittedName>
</protein>
<dbReference type="InterPro" id="IPR005702">
    <property type="entry name" value="Wzc-like_C"/>
</dbReference>
<proteinExistence type="predicted"/>
<dbReference type="GO" id="GO:0004715">
    <property type="term" value="F:non-membrane spanning protein tyrosine kinase activity"/>
    <property type="evidence" value="ECO:0007669"/>
    <property type="project" value="UniProtKB-EC"/>
</dbReference>
<gene>
    <name evidence="3" type="ORF">MSZNOR_1274</name>
</gene>
<keyword evidence="3" id="KW-0808">Transferase</keyword>
<keyword evidence="2" id="KW-0067">ATP-binding</keyword>
<sequence>MESIATPFVARPHGKAQAEPSAPIQYTITRSVEVNPEVLRRHRVIAGQVPGPYVDAYKVLRTKILQILREHGWNAFAVTSPNPHAGKTVAAINLSLSLALDISQTVLLVDANLRHPSVHTAFGLTPREGLADYLLDDVPIERLLINPKGINRFVILPGSRPLPDSAELLASPKMARLVDELKHRYPSRIVVFDLPHLTTADALAFAPYVDAALLVLEAGRTTQSQLVEALGHLNTTPLLGTVLNKAEPTSGS</sequence>
<organism evidence="3 4">
    <name type="scientific">Methylocaldum szegediense</name>
    <dbReference type="NCBI Taxonomy" id="73780"/>
    <lineage>
        <taxon>Bacteria</taxon>
        <taxon>Pseudomonadati</taxon>
        <taxon>Pseudomonadota</taxon>
        <taxon>Gammaproteobacteria</taxon>
        <taxon>Methylococcales</taxon>
        <taxon>Methylococcaceae</taxon>
        <taxon>Methylocaldum</taxon>
    </lineage>
</organism>
<evidence type="ECO:0000256" key="2">
    <source>
        <dbReference type="ARBA" id="ARBA00022840"/>
    </source>
</evidence>
<dbReference type="PANTHER" id="PTHR32309:SF31">
    <property type="entry name" value="CAPSULAR EXOPOLYSACCHARIDE FAMILY"/>
    <property type="match status" value="1"/>
</dbReference>
<reference evidence="3 4" key="1">
    <citation type="submission" date="2023-03" db="EMBL/GenBank/DDBJ databases">
        <authorList>
            <person name="Pearce D."/>
        </authorList>
    </citation>
    <scope>NUCLEOTIDE SEQUENCE [LARGE SCALE GENOMIC DNA]</scope>
    <source>
        <strain evidence="3">Msz</strain>
    </source>
</reference>
<name>A0ABM9HZ69_9GAMM</name>
<dbReference type="Proteomes" id="UP001162030">
    <property type="component" value="Chromosome"/>
</dbReference>
<keyword evidence="1" id="KW-0547">Nucleotide-binding</keyword>
<keyword evidence="4" id="KW-1185">Reference proteome</keyword>
<dbReference type="EC" id="2.7.10.2" evidence="3"/>
<dbReference type="Gene3D" id="3.40.50.300">
    <property type="entry name" value="P-loop containing nucleotide triphosphate hydrolases"/>
    <property type="match status" value="1"/>
</dbReference>
<dbReference type="EMBL" id="OX458333">
    <property type="protein sequence ID" value="CAI8783927.1"/>
    <property type="molecule type" value="Genomic_DNA"/>
</dbReference>
<dbReference type="PANTHER" id="PTHR32309">
    <property type="entry name" value="TYROSINE-PROTEIN KINASE"/>
    <property type="match status" value="1"/>
</dbReference>
<dbReference type="InterPro" id="IPR050445">
    <property type="entry name" value="Bact_polysacc_biosynth/exp"/>
</dbReference>
<dbReference type="SUPFAM" id="SSF52540">
    <property type="entry name" value="P-loop containing nucleoside triphosphate hydrolases"/>
    <property type="match status" value="1"/>
</dbReference>
<evidence type="ECO:0000313" key="3">
    <source>
        <dbReference type="EMBL" id="CAI8783927.1"/>
    </source>
</evidence>
<evidence type="ECO:0000256" key="1">
    <source>
        <dbReference type="ARBA" id="ARBA00022741"/>
    </source>
</evidence>
<dbReference type="RefSeq" id="WP_235726505.1">
    <property type="nucleotide sequence ID" value="NZ_OX458333.1"/>
</dbReference>
<evidence type="ECO:0000313" key="4">
    <source>
        <dbReference type="Proteomes" id="UP001162030"/>
    </source>
</evidence>
<dbReference type="InterPro" id="IPR027417">
    <property type="entry name" value="P-loop_NTPase"/>
</dbReference>
<dbReference type="CDD" id="cd05387">
    <property type="entry name" value="BY-kinase"/>
    <property type="match status" value="1"/>
</dbReference>
<keyword evidence="3" id="KW-0829">Tyrosine-protein kinase</keyword>
<accession>A0ABM9HZ69</accession>